<feature type="transmembrane region" description="Helical" evidence="8">
    <location>
        <begin position="94"/>
        <end position="115"/>
    </location>
</feature>
<dbReference type="GO" id="GO:0055085">
    <property type="term" value="P:transmembrane transport"/>
    <property type="evidence" value="ECO:0007669"/>
    <property type="project" value="InterPro"/>
</dbReference>
<keyword evidence="7" id="KW-0813">Transport</keyword>
<feature type="transmembrane region" description="Helical" evidence="8">
    <location>
        <begin position="249"/>
        <end position="267"/>
    </location>
</feature>
<evidence type="ECO:0000256" key="5">
    <source>
        <dbReference type="ARBA" id="ARBA00022989"/>
    </source>
</evidence>
<feature type="transmembrane region" description="Helical" evidence="8">
    <location>
        <begin position="57"/>
        <end position="82"/>
    </location>
</feature>
<evidence type="ECO:0000256" key="1">
    <source>
        <dbReference type="ARBA" id="ARBA00004141"/>
    </source>
</evidence>
<gene>
    <name evidence="9" type="ORF">CKY01_09870</name>
</gene>
<evidence type="ECO:0000256" key="6">
    <source>
        <dbReference type="ARBA" id="ARBA00023136"/>
    </source>
</evidence>
<evidence type="ECO:0000256" key="4">
    <source>
        <dbReference type="ARBA" id="ARBA00022692"/>
    </source>
</evidence>
<accession>A0A329VIZ4</accession>
<dbReference type="FunFam" id="1.10.3470.10:FF:000003">
    <property type="entry name" value="Iron ABC transporter permease SitD"/>
    <property type="match status" value="1"/>
</dbReference>
<feature type="transmembrane region" description="Helical" evidence="8">
    <location>
        <begin position="17"/>
        <end position="37"/>
    </location>
</feature>
<evidence type="ECO:0008006" key="11">
    <source>
        <dbReference type="Google" id="ProtNLM"/>
    </source>
</evidence>
<comment type="caution">
    <text evidence="9">The sequence shown here is derived from an EMBL/GenBank/DDBJ whole genome shotgun (WGS) entry which is preliminary data.</text>
</comment>
<keyword evidence="4 7" id="KW-0812">Transmembrane</keyword>
<keyword evidence="6 8" id="KW-0472">Membrane</keyword>
<dbReference type="GO" id="GO:0006826">
    <property type="term" value="P:iron ion transport"/>
    <property type="evidence" value="ECO:0007669"/>
    <property type="project" value="UniProtKB-KW"/>
</dbReference>
<protein>
    <recommendedName>
        <fullName evidence="11">Metal ABC transporter permease</fullName>
    </recommendedName>
</protein>
<keyword evidence="3" id="KW-0408">Iron</keyword>
<dbReference type="InterPro" id="IPR037294">
    <property type="entry name" value="ABC_BtuC-like"/>
</dbReference>
<evidence type="ECO:0000313" key="10">
    <source>
        <dbReference type="Proteomes" id="UP000250870"/>
    </source>
</evidence>
<dbReference type="PANTHER" id="PTHR30477:SF13">
    <property type="entry name" value="IRON TRANSPORT SYSTEM MEMBRANE PROTEIN HI_0360-RELATED"/>
    <property type="match status" value="1"/>
</dbReference>
<feature type="transmembrane region" description="Helical" evidence="8">
    <location>
        <begin position="174"/>
        <end position="191"/>
    </location>
</feature>
<evidence type="ECO:0000256" key="3">
    <source>
        <dbReference type="ARBA" id="ARBA00022496"/>
    </source>
</evidence>
<comment type="similarity">
    <text evidence="2 7">Belongs to the ABC-3 integral membrane protein family.</text>
</comment>
<feature type="transmembrane region" description="Helical" evidence="8">
    <location>
        <begin position="135"/>
        <end position="153"/>
    </location>
</feature>
<dbReference type="CDD" id="cd06550">
    <property type="entry name" value="TM_ABC_iron-siderophores_like"/>
    <property type="match status" value="1"/>
</dbReference>
<dbReference type="PANTHER" id="PTHR30477">
    <property type="entry name" value="ABC-TRANSPORTER METAL-BINDING PROTEIN"/>
    <property type="match status" value="1"/>
</dbReference>
<keyword evidence="3" id="KW-0410">Iron transport</keyword>
<organism evidence="9 10">
    <name type="scientific">Photorhabdus laumondii subsp. clarkei</name>
    <dbReference type="NCBI Taxonomy" id="2029685"/>
    <lineage>
        <taxon>Bacteria</taxon>
        <taxon>Pseudomonadati</taxon>
        <taxon>Pseudomonadota</taxon>
        <taxon>Gammaproteobacteria</taxon>
        <taxon>Enterobacterales</taxon>
        <taxon>Morganellaceae</taxon>
        <taxon>Photorhabdus</taxon>
    </lineage>
</organism>
<dbReference type="GO" id="GO:0010043">
    <property type="term" value="P:response to zinc ion"/>
    <property type="evidence" value="ECO:0007669"/>
    <property type="project" value="TreeGrafter"/>
</dbReference>
<feature type="transmembrane region" description="Helical" evidence="8">
    <location>
        <begin position="221"/>
        <end position="243"/>
    </location>
</feature>
<sequence length="292" mass="31541">MTELLLQPFHYNYMVKAIWVSAIVGAVCAFLSSYLMLKGWSLMGDALSHSVVPGVAGAYALGLPYAGGAFFTGMLAALSMTLVRHITRLREDAVIGFIFSTFFAAGLLIVSLNPTSVNVQTIIFGNILGIADEDVLQVEIIIAISFIVLIFIWKDLLIVFFDETHARSIGLSPLRMKIIFFTLLSACTVAALQTVGAILVIAMVVTPGATAYLLTDRFKHLLIIAVTIGSLTSAFGAYLSFFLNGATGGVIVTLQTIIFLLAFFFAPKHGLFASRIRARKESSTLAQETTQL</sequence>
<name>A0A329VIZ4_9GAMM</name>
<dbReference type="RefSeq" id="WP_113025575.1">
    <property type="nucleotide sequence ID" value="NZ_CAWNWQ010000011.1"/>
</dbReference>
<dbReference type="Gene3D" id="1.10.3470.10">
    <property type="entry name" value="ABC transporter involved in vitamin B12 uptake, BtuC"/>
    <property type="match status" value="1"/>
</dbReference>
<dbReference type="Proteomes" id="UP000250870">
    <property type="component" value="Unassembled WGS sequence"/>
</dbReference>
<dbReference type="GO" id="GO:0043190">
    <property type="term" value="C:ATP-binding cassette (ABC) transporter complex"/>
    <property type="evidence" value="ECO:0007669"/>
    <property type="project" value="InterPro"/>
</dbReference>
<keyword evidence="3" id="KW-0406">Ion transport</keyword>
<dbReference type="SUPFAM" id="SSF81345">
    <property type="entry name" value="ABC transporter involved in vitamin B12 uptake, BtuC"/>
    <property type="match status" value="1"/>
</dbReference>
<reference evidence="9 10" key="1">
    <citation type="journal article" date="2018" name="Int. J. Syst. Evol. Microbiol.">
        <title>Whole-genome-based revisit of Photorhabdus phylogeny: proposal for the elevation of most Photorhabdus subspecies to the species level and description of one novel species Photorhabdus bodei sp. nov., and one novel subspecies Photorhabdus laumondii subsp. clarkei subsp. nov.</title>
        <authorList>
            <person name="Machado R.A.R."/>
            <person name="Wuthrich D."/>
            <person name="Kuhnert P."/>
            <person name="Arce C.C.M."/>
            <person name="Thonen L."/>
            <person name="Ruiz C."/>
            <person name="Zhang X."/>
            <person name="Robert C.A.M."/>
            <person name="Karimi J."/>
            <person name="Kamali S."/>
            <person name="Ma J."/>
            <person name="Bruggmann R."/>
            <person name="Erb M."/>
        </authorList>
    </citation>
    <scope>NUCLEOTIDE SEQUENCE [LARGE SCALE GENOMIC DNA]</scope>
    <source>
        <strain evidence="9 10">BOJ-47</strain>
    </source>
</reference>
<evidence type="ECO:0000256" key="7">
    <source>
        <dbReference type="RuleBase" id="RU003943"/>
    </source>
</evidence>
<proteinExistence type="inferred from homology"/>
<evidence type="ECO:0000256" key="8">
    <source>
        <dbReference type="SAM" id="Phobius"/>
    </source>
</evidence>
<evidence type="ECO:0000313" key="9">
    <source>
        <dbReference type="EMBL" id="RAW91021.1"/>
    </source>
</evidence>
<dbReference type="AlphaFoldDB" id="A0A329VIZ4"/>
<dbReference type="Pfam" id="PF00950">
    <property type="entry name" value="ABC-3"/>
    <property type="match status" value="1"/>
</dbReference>
<keyword evidence="5 8" id="KW-1133">Transmembrane helix</keyword>
<comment type="subcellular location">
    <subcellularLocation>
        <location evidence="7">Cell membrane</location>
        <topology evidence="7">Multi-pass membrane protein</topology>
    </subcellularLocation>
    <subcellularLocation>
        <location evidence="1">Membrane</location>
        <topology evidence="1">Multi-pass membrane protein</topology>
    </subcellularLocation>
</comment>
<dbReference type="EMBL" id="NSCI01000011">
    <property type="protein sequence ID" value="RAW91021.1"/>
    <property type="molecule type" value="Genomic_DNA"/>
</dbReference>
<dbReference type="InterPro" id="IPR001626">
    <property type="entry name" value="ABC_TroCD"/>
</dbReference>
<dbReference type="GO" id="GO:0071281">
    <property type="term" value="P:cellular response to iron ion"/>
    <property type="evidence" value="ECO:0007669"/>
    <property type="project" value="UniProtKB-ARBA"/>
</dbReference>
<evidence type="ECO:0000256" key="2">
    <source>
        <dbReference type="ARBA" id="ARBA00008034"/>
    </source>
</evidence>